<dbReference type="AlphaFoldDB" id="A0A7I7QPJ5"/>
<gene>
    <name evidence="2" type="ORF">MSEDJ_23370</name>
</gene>
<dbReference type="PANTHER" id="PTHR43591">
    <property type="entry name" value="METHYLTRANSFERASE"/>
    <property type="match status" value="1"/>
</dbReference>
<dbReference type="SUPFAM" id="SSF53335">
    <property type="entry name" value="S-adenosyl-L-methionine-dependent methyltransferases"/>
    <property type="match status" value="1"/>
</dbReference>
<dbReference type="CDD" id="cd02440">
    <property type="entry name" value="AdoMet_MTases"/>
    <property type="match status" value="1"/>
</dbReference>
<sequence>MADADPSAALTRVRALLVPPATLVDGYLDVMGEERVPPSTAQRVMNSTLLPLIYERLWRPVLFFGFTARNTADEDRLKRRLLALSPGDAVLDVACGPGNTTRSLVGDVGADGLVVGMDSSATMLAQAVRDTPPGTPLGYVRGDGARLPFADNSFDAVSCYGALYLMDDPFGSLREMLRVLKPGGRIAVLTTCARGPAPVRRLEVAASRLAPLRLFDVDEVSDVMRAAGLVDVTCRVTAASQTVSGRRPGAAI</sequence>
<dbReference type="Proteomes" id="UP000467193">
    <property type="component" value="Chromosome"/>
</dbReference>
<keyword evidence="2" id="KW-0489">Methyltransferase</keyword>
<evidence type="ECO:0000313" key="2">
    <source>
        <dbReference type="EMBL" id="BBY28241.1"/>
    </source>
</evidence>
<reference evidence="2 3" key="1">
    <citation type="journal article" date="2019" name="Emerg. Microbes Infect.">
        <title>Comprehensive subspecies identification of 175 nontuberculous mycobacteria species based on 7547 genomic profiles.</title>
        <authorList>
            <person name="Matsumoto Y."/>
            <person name="Kinjo T."/>
            <person name="Motooka D."/>
            <person name="Nabeya D."/>
            <person name="Jung N."/>
            <person name="Uechi K."/>
            <person name="Horii T."/>
            <person name="Iida T."/>
            <person name="Fujita J."/>
            <person name="Nakamura S."/>
        </authorList>
    </citation>
    <scope>NUCLEOTIDE SEQUENCE [LARGE SCALE GENOMIC DNA]</scope>
    <source>
        <strain evidence="2 3">JCM 17899</strain>
    </source>
</reference>
<dbReference type="GO" id="GO:0032259">
    <property type="term" value="P:methylation"/>
    <property type="evidence" value="ECO:0007669"/>
    <property type="project" value="UniProtKB-KW"/>
</dbReference>
<accession>A0A7I7QPJ5</accession>
<evidence type="ECO:0000259" key="1">
    <source>
        <dbReference type="Pfam" id="PF08241"/>
    </source>
</evidence>
<name>A0A7I7QPJ5_9MYCO</name>
<dbReference type="PANTHER" id="PTHR43591:SF24">
    <property type="entry name" value="2-METHOXY-6-POLYPRENYL-1,4-BENZOQUINOL METHYLASE, MITOCHONDRIAL"/>
    <property type="match status" value="1"/>
</dbReference>
<dbReference type="KEGG" id="msei:MSEDJ_23370"/>
<dbReference type="EMBL" id="AP022588">
    <property type="protein sequence ID" value="BBY28241.1"/>
    <property type="molecule type" value="Genomic_DNA"/>
</dbReference>
<feature type="domain" description="Methyltransferase type 11" evidence="1">
    <location>
        <begin position="91"/>
        <end position="187"/>
    </location>
</feature>
<dbReference type="Pfam" id="PF08241">
    <property type="entry name" value="Methyltransf_11"/>
    <property type="match status" value="1"/>
</dbReference>
<dbReference type="InterPro" id="IPR013216">
    <property type="entry name" value="Methyltransf_11"/>
</dbReference>
<keyword evidence="2" id="KW-0808">Transferase</keyword>
<dbReference type="InterPro" id="IPR029063">
    <property type="entry name" value="SAM-dependent_MTases_sf"/>
</dbReference>
<dbReference type="GO" id="GO:0008757">
    <property type="term" value="F:S-adenosylmethionine-dependent methyltransferase activity"/>
    <property type="evidence" value="ECO:0007669"/>
    <property type="project" value="InterPro"/>
</dbReference>
<evidence type="ECO:0000313" key="3">
    <source>
        <dbReference type="Proteomes" id="UP000467193"/>
    </source>
</evidence>
<dbReference type="RefSeq" id="WP_163797039.1">
    <property type="nucleotide sequence ID" value="NZ_AP022588.1"/>
</dbReference>
<proteinExistence type="predicted"/>
<dbReference type="Gene3D" id="3.40.50.150">
    <property type="entry name" value="Vaccinia Virus protein VP39"/>
    <property type="match status" value="1"/>
</dbReference>
<keyword evidence="3" id="KW-1185">Reference proteome</keyword>
<protein>
    <submittedName>
        <fullName evidence="2">Similarity with UbiE/COQ5 methyltransferase</fullName>
    </submittedName>
</protein>
<organism evidence="2 3">
    <name type="scientific">Mycolicibacterium sediminis</name>
    <dbReference type="NCBI Taxonomy" id="1286180"/>
    <lineage>
        <taxon>Bacteria</taxon>
        <taxon>Bacillati</taxon>
        <taxon>Actinomycetota</taxon>
        <taxon>Actinomycetes</taxon>
        <taxon>Mycobacteriales</taxon>
        <taxon>Mycobacteriaceae</taxon>
        <taxon>Mycolicibacterium</taxon>
    </lineage>
</organism>